<name>A0A2S7KBB0_9PROT</name>
<accession>A0A2S7KBB0</accession>
<dbReference type="InterPro" id="IPR050397">
    <property type="entry name" value="Env_Response_Regulators"/>
</dbReference>
<evidence type="ECO:0000313" key="7">
    <source>
        <dbReference type="Proteomes" id="UP000239504"/>
    </source>
</evidence>
<evidence type="ECO:0000256" key="2">
    <source>
        <dbReference type="ARBA" id="ARBA00023125"/>
    </source>
</evidence>
<dbReference type="GO" id="GO:0003700">
    <property type="term" value="F:DNA-binding transcription factor activity"/>
    <property type="evidence" value="ECO:0007669"/>
    <property type="project" value="TreeGrafter"/>
</dbReference>
<dbReference type="PANTHER" id="PTHR24567">
    <property type="entry name" value="CRP FAMILY TRANSCRIPTIONAL REGULATORY PROTEIN"/>
    <property type="match status" value="1"/>
</dbReference>
<dbReference type="PROSITE" id="PS50042">
    <property type="entry name" value="CNMP_BINDING_3"/>
    <property type="match status" value="1"/>
</dbReference>
<organism evidence="6 7">
    <name type="scientific">Hyphococcus luteus</name>
    <dbReference type="NCBI Taxonomy" id="2058213"/>
    <lineage>
        <taxon>Bacteria</taxon>
        <taxon>Pseudomonadati</taxon>
        <taxon>Pseudomonadota</taxon>
        <taxon>Alphaproteobacteria</taxon>
        <taxon>Parvularculales</taxon>
        <taxon>Parvularculaceae</taxon>
        <taxon>Hyphococcus</taxon>
    </lineage>
</organism>
<feature type="domain" description="Cyclic nucleotide-binding" evidence="4">
    <location>
        <begin position="23"/>
        <end position="126"/>
    </location>
</feature>
<dbReference type="SUPFAM" id="SSF46785">
    <property type="entry name" value="Winged helix' DNA-binding domain"/>
    <property type="match status" value="1"/>
</dbReference>
<dbReference type="InterPro" id="IPR014710">
    <property type="entry name" value="RmlC-like_jellyroll"/>
</dbReference>
<dbReference type="Pfam" id="PF00027">
    <property type="entry name" value="cNMP_binding"/>
    <property type="match status" value="1"/>
</dbReference>
<keyword evidence="3" id="KW-0804">Transcription</keyword>
<feature type="domain" description="HTH crp-type" evidence="5">
    <location>
        <begin position="157"/>
        <end position="230"/>
    </location>
</feature>
<dbReference type="Gene3D" id="2.60.120.10">
    <property type="entry name" value="Jelly Rolls"/>
    <property type="match status" value="1"/>
</dbReference>
<keyword evidence="7" id="KW-1185">Reference proteome</keyword>
<sequence length="241" mass="26077">MALFCSPHPNASPDLPLFARMEFFVGLSPEGLNAVRASAHMEYVNKNDAIFAQGDNANRAFALAAGSVRIIQTGSDGKQAIIRFIAPGDLFGTVPLFTNNKLPADALAAERSLILSWSETDLFELIDRFPSIAVNIIRIIGARLAETQDRVRELATQCADQRIAHAILRLAAQAGHNVNGVTTIGIPLRRKDLAEFSGTTLHTASRTLAAWEKTGLLMSQDQHLTIRDISAIARIADKGGH</sequence>
<reference evidence="6 7" key="1">
    <citation type="submission" date="2017-12" db="EMBL/GenBank/DDBJ databases">
        <authorList>
            <person name="Hurst M.R.H."/>
        </authorList>
    </citation>
    <scope>NUCLEOTIDE SEQUENCE [LARGE SCALE GENOMIC DNA]</scope>
    <source>
        <strain evidence="6 7">SY-3-19</strain>
    </source>
</reference>
<dbReference type="InterPro" id="IPR018490">
    <property type="entry name" value="cNMP-bd_dom_sf"/>
</dbReference>
<dbReference type="Gene3D" id="1.10.10.10">
    <property type="entry name" value="Winged helix-like DNA-binding domain superfamily/Winged helix DNA-binding domain"/>
    <property type="match status" value="1"/>
</dbReference>
<dbReference type="SMART" id="SM00100">
    <property type="entry name" value="cNMP"/>
    <property type="match status" value="1"/>
</dbReference>
<dbReference type="Proteomes" id="UP000239504">
    <property type="component" value="Unassembled WGS sequence"/>
</dbReference>
<dbReference type="SUPFAM" id="SSF51206">
    <property type="entry name" value="cAMP-binding domain-like"/>
    <property type="match status" value="1"/>
</dbReference>
<dbReference type="InterPro" id="IPR000595">
    <property type="entry name" value="cNMP-bd_dom"/>
</dbReference>
<keyword evidence="2" id="KW-0238">DNA-binding</keyword>
<dbReference type="InterPro" id="IPR036390">
    <property type="entry name" value="WH_DNA-bd_sf"/>
</dbReference>
<evidence type="ECO:0000259" key="5">
    <source>
        <dbReference type="PROSITE" id="PS51063"/>
    </source>
</evidence>
<protein>
    <submittedName>
        <fullName evidence="6">Cyclic nucleotide-binding protein</fullName>
    </submittedName>
</protein>
<gene>
    <name evidence="6" type="ORF">CW354_02295</name>
</gene>
<evidence type="ECO:0000256" key="3">
    <source>
        <dbReference type="ARBA" id="ARBA00023163"/>
    </source>
</evidence>
<evidence type="ECO:0000313" key="6">
    <source>
        <dbReference type="EMBL" id="PQA89791.1"/>
    </source>
</evidence>
<dbReference type="PROSITE" id="PS51063">
    <property type="entry name" value="HTH_CRP_2"/>
    <property type="match status" value="1"/>
</dbReference>
<dbReference type="AlphaFoldDB" id="A0A2S7KBB0"/>
<dbReference type="GO" id="GO:0005829">
    <property type="term" value="C:cytosol"/>
    <property type="evidence" value="ECO:0007669"/>
    <property type="project" value="TreeGrafter"/>
</dbReference>
<dbReference type="GO" id="GO:0003677">
    <property type="term" value="F:DNA binding"/>
    <property type="evidence" value="ECO:0007669"/>
    <property type="project" value="UniProtKB-KW"/>
</dbReference>
<dbReference type="Pfam" id="PF13545">
    <property type="entry name" value="HTH_Crp_2"/>
    <property type="match status" value="1"/>
</dbReference>
<dbReference type="InterPro" id="IPR012318">
    <property type="entry name" value="HTH_CRP"/>
</dbReference>
<dbReference type="CDD" id="cd00038">
    <property type="entry name" value="CAP_ED"/>
    <property type="match status" value="1"/>
</dbReference>
<dbReference type="EMBL" id="PJCH01000001">
    <property type="protein sequence ID" value="PQA89791.1"/>
    <property type="molecule type" value="Genomic_DNA"/>
</dbReference>
<dbReference type="SMART" id="SM00419">
    <property type="entry name" value="HTH_CRP"/>
    <property type="match status" value="1"/>
</dbReference>
<dbReference type="InterPro" id="IPR036388">
    <property type="entry name" value="WH-like_DNA-bd_sf"/>
</dbReference>
<dbReference type="PANTHER" id="PTHR24567:SF28">
    <property type="entry name" value="LISTERIOLYSIN REGULATORY PROTEIN"/>
    <property type="match status" value="1"/>
</dbReference>
<evidence type="ECO:0000259" key="4">
    <source>
        <dbReference type="PROSITE" id="PS50042"/>
    </source>
</evidence>
<comment type="caution">
    <text evidence="6">The sequence shown here is derived from an EMBL/GenBank/DDBJ whole genome shotgun (WGS) entry which is preliminary data.</text>
</comment>
<proteinExistence type="predicted"/>
<evidence type="ECO:0000256" key="1">
    <source>
        <dbReference type="ARBA" id="ARBA00023015"/>
    </source>
</evidence>
<dbReference type="OrthoDB" id="3525895at2"/>
<keyword evidence="1" id="KW-0805">Transcription regulation</keyword>